<feature type="transmembrane region" description="Helical" evidence="7">
    <location>
        <begin position="48"/>
        <end position="71"/>
    </location>
</feature>
<dbReference type="AlphaFoldDB" id="A0A158DGQ3"/>
<feature type="transmembrane region" description="Helical" evidence="7">
    <location>
        <begin position="250"/>
        <end position="276"/>
    </location>
</feature>
<dbReference type="InterPro" id="IPR036259">
    <property type="entry name" value="MFS_trans_sf"/>
</dbReference>
<evidence type="ECO:0000256" key="7">
    <source>
        <dbReference type="SAM" id="Phobius"/>
    </source>
</evidence>
<sequence>MLLFAHSSNVPELLLARVVPGVATGACTGAVTALIVDMQPNPKIGAWVAGGSSPFGLAIGAVLAGVLIQRAPSPLTLVYWVLLVSYVFLMGAMPFVPEQPLKRPGASIWQAVRPRFGVPQIVRPAFVGIIPALFAEWAPCGLYLSLGSSMIAHLLGAHDHMVIGLVLASFFVPAPIATVLSGHLTQDARMVLGIGALAVGVTLTLVAARVHSLARYAIASITAGSGFGITFASTIAAIPSAAPVGDRSQTFAMTFAMAYIAFSAPAVLVGIAAQIWTLKSTFFVYGILEILVIAAATVAARASTRRRA</sequence>
<evidence type="ECO:0000313" key="9">
    <source>
        <dbReference type="EMBL" id="SAK93812.1"/>
    </source>
</evidence>
<evidence type="ECO:0000256" key="5">
    <source>
        <dbReference type="ARBA" id="ARBA00022989"/>
    </source>
</evidence>
<keyword evidence="3" id="KW-1003">Cell membrane</keyword>
<evidence type="ECO:0000256" key="4">
    <source>
        <dbReference type="ARBA" id="ARBA00022692"/>
    </source>
</evidence>
<dbReference type="RefSeq" id="WP_061128330.1">
    <property type="nucleotide sequence ID" value="NZ_FCOF02000067.1"/>
</dbReference>
<evidence type="ECO:0000313" key="10">
    <source>
        <dbReference type="Proteomes" id="UP000054870"/>
    </source>
</evidence>
<proteinExistence type="predicted"/>
<dbReference type="GO" id="GO:0005886">
    <property type="term" value="C:plasma membrane"/>
    <property type="evidence" value="ECO:0007669"/>
    <property type="project" value="UniProtKB-SubCell"/>
</dbReference>
<gene>
    <name evidence="9" type="ORF">AWB75_06722</name>
</gene>
<evidence type="ECO:0000259" key="8">
    <source>
        <dbReference type="PROSITE" id="PS50850"/>
    </source>
</evidence>
<feature type="transmembrane region" description="Helical" evidence="7">
    <location>
        <begin position="77"/>
        <end position="96"/>
    </location>
</feature>
<feature type="domain" description="Major facilitator superfamily (MFS) profile" evidence="8">
    <location>
        <begin position="1"/>
        <end position="304"/>
    </location>
</feature>
<accession>A0A158DGQ3</accession>
<evidence type="ECO:0000256" key="3">
    <source>
        <dbReference type="ARBA" id="ARBA00022475"/>
    </source>
</evidence>
<reference evidence="9" key="1">
    <citation type="submission" date="2016-01" db="EMBL/GenBank/DDBJ databases">
        <authorList>
            <person name="Peeters C."/>
        </authorList>
    </citation>
    <scope>NUCLEOTIDE SEQUENCE [LARGE SCALE GENOMIC DNA]</scope>
    <source>
        <strain evidence="9">LMG 29318</strain>
    </source>
</reference>
<keyword evidence="10" id="KW-1185">Reference proteome</keyword>
<dbReference type="PANTHER" id="PTHR23517:SF13">
    <property type="entry name" value="MAJOR FACILITATOR SUPERFAMILY MFS_1"/>
    <property type="match status" value="1"/>
</dbReference>
<dbReference type="Gene3D" id="1.20.1250.20">
    <property type="entry name" value="MFS general substrate transporter like domains"/>
    <property type="match status" value="1"/>
</dbReference>
<comment type="caution">
    <text evidence="9">The sequence shown here is derived from an EMBL/GenBank/DDBJ whole genome shotgun (WGS) entry which is preliminary data.</text>
</comment>
<dbReference type="PROSITE" id="PS50850">
    <property type="entry name" value="MFS"/>
    <property type="match status" value="1"/>
</dbReference>
<evidence type="ECO:0000256" key="2">
    <source>
        <dbReference type="ARBA" id="ARBA00022448"/>
    </source>
</evidence>
<protein>
    <submittedName>
        <fullName evidence="9">Major Facilitator Superfamily protein</fullName>
    </submittedName>
</protein>
<dbReference type="SUPFAM" id="SSF103473">
    <property type="entry name" value="MFS general substrate transporter"/>
    <property type="match status" value="1"/>
</dbReference>
<comment type="subcellular location">
    <subcellularLocation>
        <location evidence="1">Cell membrane</location>
        <topology evidence="1">Multi-pass membrane protein</topology>
    </subcellularLocation>
</comment>
<feature type="transmembrane region" description="Helical" evidence="7">
    <location>
        <begin position="14"/>
        <end position="36"/>
    </location>
</feature>
<dbReference type="InterPro" id="IPR050171">
    <property type="entry name" value="MFS_Transporters"/>
</dbReference>
<dbReference type="EMBL" id="FCOF02000067">
    <property type="protein sequence ID" value="SAK93812.1"/>
    <property type="molecule type" value="Genomic_DNA"/>
</dbReference>
<feature type="transmembrane region" description="Helical" evidence="7">
    <location>
        <begin position="161"/>
        <end position="180"/>
    </location>
</feature>
<organism evidence="9 10">
    <name type="scientific">Caballeronia catudaia</name>
    <dbReference type="NCBI Taxonomy" id="1777136"/>
    <lineage>
        <taxon>Bacteria</taxon>
        <taxon>Pseudomonadati</taxon>
        <taxon>Pseudomonadota</taxon>
        <taxon>Betaproteobacteria</taxon>
        <taxon>Burkholderiales</taxon>
        <taxon>Burkholderiaceae</taxon>
        <taxon>Caballeronia</taxon>
    </lineage>
</organism>
<evidence type="ECO:0000256" key="1">
    <source>
        <dbReference type="ARBA" id="ARBA00004651"/>
    </source>
</evidence>
<keyword evidence="5 7" id="KW-1133">Transmembrane helix</keyword>
<feature type="transmembrane region" description="Helical" evidence="7">
    <location>
        <begin position="192"/>
        <end position="210"/>
    </location>
</feature>
<keyword evidence="4 7" id="KW-0812">Transmembrane</keyword>
<keyword evidence="6 7" id="KW-0472">Membrane</keyword>
<feature type="transmembrane region" description="Helical" evidence="7">
    <location>
        <begin position="282"/>
        <end position="302"/>
    </location>
</feature>
<dbReference type="GO" id="GO:0022857">
    <property type="term" value="F:transmembrane transporter activity"/>
    <property type="evidence" value="ECO:0007669"/>
    <property type="project" value="InterPro"/>
</dbReference>
<name>A0A158DGQ3_9BURK</name>
<dbReference type="InterPro" id="IPR020846">
    <property type="entry name" value="MFS_dom"/>
</dbReference>
<dbReference type="PANTHER" id="PTHR23517">
    <property type="entry name" value="RESISTANCE PROTEIN MDTM, PUTATIVE-RELATED-RELATED"/>
    <property type="match status" value="1"/>
</dbReference>
<dbReference type="OrthoDB" id="7283458at2"/>
<evidence type="ECO:0000256" key="6">
    <source>
        <dbReference type="ARBA" id="ARBA00023136"/>
    </source>
</evidence>
<dbReference type="Proteomes" id="UP000054870">
    <property type="component" value="Unassembled WGS sequence"/>
</dbReference>
<keyword evidence="2" id="KW-0813">Transport</keyword>
<feature type="transmembrane region" description="Helical" evidence="7">
    <location>
        <begin position="216"/>
        <end position="238"/>
    </location>
</feature>